<keyword evidence="3" id="KW-1185">Reference proteome</keyword>
<organism evidence="2 3">
    <name type="scientific">Arcobacter ellisii</name>
    <dbReference type="NCBI Taxonomy" id="913109"/>
    <lineage>
        <taxon>Bacteria</taxon>
        <taxon>Pseudomonadati</taxon>
        <taxon>Campylobacterota</taxon>
        <taxon>Epsilonproteobacteria</taxon>
        <taxon>Campylobacterales</taxon>
        <taxon>Arcobacteraceae</taxon>
        <taxon>Arcobacter</taxon>
    </lineage>
</organism>
<dbReference type="EMBL" id="CP032097">
    <property type="protein sequence ID" value="AXX95721.1"/>
    <property type="molecule type" value="Genomic_DNA"/>
</dbReference>
<dbReference type="SUPFAM" id="SSF47413">
    <property type="entry name" value="lambda repressor-like DNA-binding domains"/>
    <property type="match status" value="1"/>
</dbReference>
<feature type="domain" description="HTH cro/C1-type" evidence="1">
    <location>
        <begin position="39"/>
        <end position="96"/>
    </location>
</feature>
<accession>A0ABN5P9V9</accession>
<name>A0ABN5P9V9_9BACT</name>
<evidence type="ECO:0000313" key="2">
    <source>
        <dbReference type="EMBL" id="AXX95721.1"/>
    </source>
</evidence>
<dbReference type="PROSITE" id="PS50943">
    <property type="entry name" value="HTH_CROC1"/>
    <property type="match status" value="1"/>
</dbReference>
<dbReference type="RefSeq" id="WP_306461045.1">
    <property type="nucleotide sequence ID" value="NZ_CP032097.1"/>
</dbReference>
<evidence type="ECO:0000259" key="1">
    <source>
        <dbReference type="PROSITE" id="PS50943"/>
    </source>
</evidence>
<reference evidence="2 3" key="1">
    <citation type="submission" date="2018-08" db="EMBL/GenBank/DDBJ databases">
        <title>Complete genome of the Arcobacter ellisii type strain LMG 26155.</title>
        <authorList>
            <person name="Miller W.G."/>
            <person name="Yee E."/>
            <person name="Bono J.L."/>
        </authorList>
    </citation>
    <scope>NUCLEOTIDE SEQUENCE [LARGE SCALE GENOMIC DNA]</scope>
    <source>
        <strain evidence="2 3">LMG 26155</strain>
    </source>
</reference>
<dbReference type="InterPro" id="IPR010982">
    <property type="entry name" value="Lambda_DNA-bd_dom_sf"/>
</dbReference>
<protein>
    <submittedName>
        <fullName evidence="2">Transcriptional regulator, XRE family</fullName>
    </submittedName>
</protein>
<proteinExistence type="predicted"/>
<dbReference type="InterPro" id="IPR001387">
    <property type="entry name" value="Cro/C1-type_HTH"/>
</dbReference>
<sequence length="101" mass="11473">MQNSTQDKLTKLFLSLIVGCIIMHDITPEQLYQIIGKNVAKHRKAKGLSQLDLSLQMGYKSVSVVSGAEICYSNKHFNLEQLLKISQILDIELCNFFKQDD</sequence>
<gene>
    <name evidence="2" type="ORF">AELL_2079</name>
</gene>
<dbReference type="Gene3D" id="1.10.260.40">
    <property type="entry name" value="lambda repressor-like DNA-binding domains"/>
    <property type="match status" value="1"/>
</dbReference>
<dbReference type="CDD" id="cd00093">
    <property type="entry name" value="HTH_XRE"/>
    <property type="match status" value="1"/>
</dbReference>
<dbReference type="Proteomes" id="UP000262582">
    <property type="component" value="Chromosome"/>
</dbReference>
<evidence type="ECO:0000313" key="3">
    <source>
        <dbReference type="Proteomes" id="UP000262582"/>
    </source>
</evidence>